<keyword evidence="2" id="KW-1185">Reference proteome</keyword>
<dbReference type="AlphaFoldDB" id="A0A1H0QTT6"/>
<dbReference type="RefSeq" id="WP_090098255.1">
    <property type="nucleotide sequence ID" value="NZ_FNIX01000006.1"/>
</dbReference>
<name>A0A1H0QTT6_9PSEU</name>
<dbReference type="Proteomes" id="UP000199691">
    <property type="component" value="Unassembled WGS sequence"/>
</dbReference>
<evidence type="ECO:0000313" key="2">
    <source>
        <dbReference type="Proteomes" id="UP000199691"/>
    </source>
</evidence>
<proteinExistence type="predicted"/>
<dbReference type="InterPro" id="IPR017853">
    <property type="entry name" value="GH"/>
</dbReference>
<dbReference type="EMBL" id="FNIX01000006">
    <property type="protein sequence ID" value="SDP20737.1"/>
    <property type="molecule type" value="Genomic_DNA"/>
</dbReference>
<gene>
    <name evidence="1" type="ORF">SAMN05421507_10614</name>
</gene>
<accession>A0A1H0QTT6</accession>
<evidence type="ECO:0000313" key="1">
    <source>
        <dbReference type="EMBL" id="SDP20737.1"/>
    </source>
</evidence>
<reference evidence="2" key="1">
    <citation type="submission" date="2016-10" db="EMBL/GenBank/DDBJ databases">
        <authorList>
            <person name="Varghese N."/>
            <person name="Submissions S."/>
        </authorList>
    </citation>
    <scope>NUCLEOTIDE SEQUENCE [LARGE SCALE GENOMIC DNA]</scope>
    <source>
        <strain evidence="2">CGMCC 4.6609</strain>
    </source>
</reference>
<dbReference type="STRING" id="641025.SAMN05421507_10614"/>
<dbReference type="OrthoDB" id="151193at2"/>
<evidence type="ECO:0008006" key="3">
    <source>
        <dbReference type="Google" id="ProtNLM"/>
    </source>
</evidence>
<organism evidence="1 2">
    <name type="scientific">Lentzea jiangxiensis</name>
    <dbReference type="NCBI Taxonomy" id="641025"/>
    <lineage>
        <taxon>Bacteria</taxon>
        <taxon>Bacillati</taxon>
        <taxon>Actinomycetota</taxon>
        <taxon>Actinomycetes</taxon>
        <taxon>Pseudonocardiales</taxon>
        <taxon>Pseudonocardiaceae</taxon>
        <taxon>Lentzea</taxon>
    </lineage>
</organism>
<protein>
    <recommendedName>
        <fullName evidence="3">Abortive infection protein</fullName>
    </recommendedName>
</protein>
<sequence length="328" mass="36214">MRAKGIAYDTGFVRHGEISLEEFDLDVVRRDLTVIRDDLHCNAVHLVGGDPERLERAAGVAAGLGLEIWFSPYPLELTPAEVLELFTDCARRAERVRLRGAEVVFVTGVEVSIMNVGFLPGDDVGQRLGNLLGRPERMREAAEKLTAFLAEAVAVVRQHFRGRLTYACIPFENPDWDLFDIRSFELIRSAEVAGVYAESIRNVVGQGKPVAITGFGTAAWRGSGAVAPRSMEIVEHDDAGVPVRVKDGYVRDEEEQATYLREVLETFEAEGVDGAFVYMFALGNYPHRPDDPGRDLDMASPGIVKVYDDGRWEPKAAFGAVAEVYGRI</sequence>
<dbReference type="Gene3D" id="3.20.20.80">
    <property type="entry name" value="Glycosidases"/>
    <property type="match status" value="1"/>
</dbReference>
<dbReference type="SUPFAM" id="SSF51445">
    <property type="entry name" value="(Trans)glycosidases"/>
    <property type="match status" value="1"/>
</dbReference>